<dbReference type="SUPFAM" id="SSF47986">
    <property type="entry name" value="DEATH domain"/>
    <property type="match status" value="1"/>
</dbReference>
<accession>A0ABN9MDD9</accession>
<dbReference type="InterPro" id="IPR004020">
    <property type="entry name" value="DAPIN"/>
</dbReference>
<reference evidence="2" key="1">
    <citation type="submission" date="2023-07" db="EMBL/GenBank/DDBJ databases">
        <authorList>
            <person name="Stuckert A."/>
        </authorList>
    </citation>
    <scope>NUCLEOTIDE SEQUENCE</scope>
</reference>
<evidence type="ECO:0000259" key="1">
    <source>
        <dbReference type="PROSITE" id="PS50824"/>
    </source>
</evidence>
<evidence type="ECO:0000313" key="2">
    <source>
        <dbReference type="EMBL" id="CAJ0962664.1"/>
    </source>
</evidence>
<dbReference type="Pfam" id="PF02758">
    <property type="entry name" value="PYRIN"/>
    <property type="match status" value="1"/>
</dbReference>
<dbReference type="Gene3D" id="1.10.533.10">
    <property type="entry name" value="Death Domain, Fas"/>
    <property type="match status" value="1"/>
</dbReference>
<dbReference type="PROSITE" id="PS50824">
    <property type="entry name" value="DAPIN"/>
    <property type="match status" value="1"/>
</dbReference>
<comment type="caution">
    <text evidence="2">The sequence shown here is derived from an EMBL/GenBank/DDBJ whole genome shotgun (WGS) entry which is preliminary data.</text>
</comment>
<dbReference type="Proteomes" id="UP001176940">
    <property type="component" value="Unassembled WGS sequence"/>
</dbReference>
<sequence>MYQKKWVDVLGAEELWYPIDPAPFLLKGALVYTSDRHSDHVSSPPGLDFQQESVNATEPSLFQNCRVRNIVLPPDVEESAEATHVKLLKASLNIAENSILNRVGGSTPPCFTPFVTGKASDSSPSFTTFTIMPSWNCRTIEMNLLEQSNFAMIFHRPSLLTVSKAWVKSTKLIDIQPLCRFLPLGSPRRQDAESALRHNEAVVSPAVCTAHGLHYSKVHLIPFPGNEVINEMPMPRASQLYDITMTLTLQEVLVRALKKLEDSSFQRFIGKLNVWKVKDKYIKIPKNEVMGKDPEQLADLINKYYKYAYGAEVTLAVLSKINEKSVRESLQLDLKEVDITGQGLGTGTFTDFRPSIF</sequence>
<dbReference type="SMART" id="SM01289">
    <property type="entry name" value="PYRIN"/>
    <property type="match status" value="1"/>
</dbReference>
<dbReference type="InterPro" id="IPR011029">
    <property type="entry name" value="DEATH-like_dom_sf"/>
</dbReference>
<feature type="domain" description="Pyrin" evidence="1">
    <location>
        <begin position="245"/>
        <end position="336"/>
    </location>
</feature>
<name>A0ABN9MDD9_9NEOB</name>
<keyword evidence="3" id="KW-1185">Reference proteome</keyword>
<organism evidence="2 3">
    <name type="scientific">Ranitomeya imitator</name>
    <name type="common">mimic poison frog</name>
    <dbReference type="NCBI Taxonomy" id="111125"/>
    <lineage>
        <taxon>Eukaryota</taxon>
        <taxon>Metazoa</taxon>
        <taxon>Chordata</taxon>
        <taxon>Craniata</taxon>
        <taxon>Vertebrata</taxon>
        <taxon>Euteleostomi</taxon>
        <taxon>Amphibia</taxon>
        <taxon>Batrachia</taxon>
        <taxon>Anura</taxon>
        <taxon>Neobatrachia</taxon>
        <taxon>Hyloidea</taxon>
        <taxon>Dendrobatidae</taxon>
        <taxon>Dendrobatinae</taxon>
        <taxon>Ranitomeya</taxon>
    </lineage>
</organism>
<protein>
    <recommendedName>
        <fullName evidence="1">Pyrin domain-containing protein</fullName>
    </recommendedName>
</protein>
<gene>
    <name evidence="2" type="ORF">RIMI_LOCUS18336997</name>
</gene>
<evidence type="ECO:0000313" key="3">
    <source>
        <dbReference type="Proteomes" id="UP001176940"/>
    </source>
</evidence>
<proteinExistence type="predicted"/>
<dbReference type="EMBL" id="CAUEEQ010055676">
    <property type="protein sequence ID" value="CAJ0962664.1"/>
    <property type="molecule type" value="Genomic_DNA"/>
</dbReference>